<organism evidence="1 2">
    <name type="scientific">Panagrellus redivivus</name>
    <name type="common">Microworm</name>
    <dbReference type="NCBI Taxonomy" id="6233"/>
    <lineage>
        <taxon>Eukaryota</taxon>
        <taxon>Metazoa</taxon>
        <taxon>Ecdysozoa</taxon>
        <taxon>Nematoda</taxon>
        <taxon>Chromadorea</taxon>
        <taxon>Rhabditida</taxon>
        <taxon>Tylenchina</taxon>
        <taxon>Panagrolaimomorpha</taxon>
        <taxon>Panagrolaimoidea</taxon>
        <taxon>Panagrolaimidae</taxon>
        <taxon>Panagrellus</taxon>
    </lineage>
</organism>
<protein>
    <submittedName>
        <fullName evidence="2">Uncharacterized protein</fullName>
    </submittedName>
</protein>
<evidence type="ECO:0000313" key="2">
    <source>
        <dbReference type="WBParaSite" id="Pan_g12327.t1"/>
    </source>
</evidence>
<dbReference type="WBParaSite" id="Pan_g12327.t1">
    <property type="protein sequence ID" value="Pan_g12327.t1"/>
    <property type="gene ID" value="Pan_g12327"/>
</dbReference>
<accession>A0A7E4USK0</accession>
<reference evidence="1" key="1">
    <citation type="journal article" date="2013" name="Genetics">
        <title>The draft genome and transcriptome of Panagrellus redivivus are shaped by the harsh demands of a free-living lifestyle.</title>
        <authorList>
            <person name="Srinivasan J."/>
            <person name="Dillman A.R."/>
            <person name="Macchietto M.G."/>
            <person name="Heikkinen L."/>
            <person name="Lakso M."/>
            <person name="Fracchia K.M."/>
            <person name="Antoshechkin I."/>
            <person name="Mortazavi A."/>
            <person name="Wong G."/>
            <person name="Sternberg P.W."/>
        </authorList>
    </citation>
    <scope>NUCLEOTIDE SEQUENCE [LARGE SCALE GENOMIC DNA]</scope>
    <source>
        <strain evidence="1">MT8872</strain>
    </source>
</reference>
<dbReference type="Proteomes" id="UP000492821">
    <property type="component" value="Unassembled WGS sequence"/>
</dbReference>
<name>A0A7E4USK0_PANRE</name>
<proteinExistence type="predicted"/>
<evidence type="ECO:0000313" key="1">
    <source>
        <dbReference type="Proteomes" id="UP000492821"/>
    </source>
</evidence>
<reference evidence="2" key="2">
    <citation type="submission" date="2020-10" db="UniProtKB">
        <authorList>
            <consortium name="WormBaseParasite"/>
        </authorList>
    </citation>
    <scope>IDENTIFICATION</scope>
</reference>
<dbReference type="AlphaFoldDB" id="A0A7E4USK0"/>
<sequence>MTKPSKCYAQRIRKRLCVRPLKSALNVTSVPYRSRSPPIQITVTDAHSFDARRWYYFIGGFYRAPFDCRRVSQSPFWPSVDYLRASNVDSCIDGRRWRIIIAIVIRRQYGSVQRRNRRYRSFAIMSVENGAVL</sequence>
<keyword evidence="1" id="KW-1185">Reference proteome</keyword>